<dbReference type="RefSeq" id="WP_379089571.1">
    <property type="nucleotide sequence ID" value="NZ_JBHTJO010000001.1"/>
</dbReference>
<dbReference type="Proteomes" id="UP001597102">
    <property type="component" value="Unassembled WGS sequence"/>
</dbReference>
<keyword evidence="4" id="KW-1185">Reference proteome</keyword>
<proteinExistence type="predicted"/>
<dbReference type="EMBL" id="JBHTJO010000001">
    <property type="protein sequence ID" value="MFD0987510.1"/>
    <property type="molecule type" value="Genomic_DNA"/>
</dbReference>
<sequence length="307" mass="34817">MAEDETPQDETPQENGNSDAEAEQAEPSKATASADPDFASWDDDPPRESDPNEALVVDVEGFEGPLDLLLALARTQKVDLSKISVLALAQQYLGFIEDAGKLRLELAADYLVMAAWLTFIKSKLLLPDEEDDEEGPSGEEMALMLQFRLKRLDAMREAAATLMNRKRLGRDIFRRGDPEPIRVQRRQIYDANVYDLLKAYAQQRQRNSVRSFEVKKRTVWSIKEARSELERLLGMSVDWAPLNDLFAEFLVDPEVRRTALASGLNASLEMAREGAVELRQSKVFAPLLVRRREDEEPDRHRTAEETL</sequence>
<dbReference type="InterPro" id="IPR003768">
    <property type="entry name" value="ScpA"/>
</dbReference>
<feature type="region of interest" description="Disordered" evidence="2">
    <location>
        <begin position="1"/>
        <end position="52"/>
    </location>
</feature>
<dbReference type="Pfam" id="PF02616">
    <property type="entry name" value="SMC_ScpA"/>
    <property type="match status" value="1"/>
</dbReference>
<name>A0ABW3JAP6_9HYPH</name>
<evidence type="ECO:0000256" key="1">
    <source>
        <dbReference type="ARBA" id="ARBA00044777"/>
    </source>
</evidence>
<organism evidence="3 4">
    <name type="scientific">Methyloligella solikamskensis</name>
    <dbReference type="NCBI Taxonomy" id="1177756"/>
    <lineage>
        <taxon>Bacteria</taxon>
        <taxon>Pseudomonadati</taxon>
        <taxon>Pseudomonadota</taxon>
        <taxon>Alphaproteobacteria</taxon>
        <taxon>Hyphomicrobiales</taxon>
        <taxon>Hyphomicrobiaceae</taxon>
        <taxon>Methyloligella</taxon>
    </lineage>
</organism>
<gene>
    <name evidence="3" type="ORF">ACFQ2F_10425</name>
</gene>
<evidence type="ECO:0000313" key="3">
    <source>
        <dbReference type="EMBL" id="MFD0987510.1"/>
    </source>
</evidence>
<comment type="caution">
    <text evidence="3">The sequence shown here is derived from an EMBL/GenBank/DDBJ whole genome shotgun (WGS) entry which is preliminary data.</text>
</comment>
<dbReference type="PANTHER" id="PTHR33969:SF2">
    <property type="entry name" value="SEGREGATION AND CONDENSATION PROTEIN A"/>
    <property type="match status" value="1"/>
</dbReference>
<protein>
    <recommendedName>
        <fullName evidence="1">Segregation and condensation protein A</fullName>
    </recommendedName>
</protein>
<evidence type="ECO:0000256" key="2">
    <source>
        <dbReference type="SAM" id="MobiDB-lite"/>
    </source>
</evidence>
<evidence type="ECO:0000313" key="4">
    <source>
        <dbReference type="Proteomes" id="UP001597102"/>
    </source>
</evidence>
<accession>A0ABW3JAP6</accession>
<dbReference type="PANTHER" id="PTHR33969">
    <property type="entry name" value="SEGREGATION AND CONDENSATION PROTEIN A"/>
    <property type="match status" value="1"/>
</dbReference>
<dbReference type="Gene3D" id="6.10.250.2410">
    <property type="match status" value="1"/>
</dbReference>
<feature type="compositionally biased region" description="Acidic residues" evidence="2">
    <location>
        <begin position="1"/>
        <end position="12"/>
    </location>
</feature>
<reference evidence="4" key="1">
    <citation type="journal article" date="2019" name="Int. J. Syst. Evol. Microbiol.">
        <title>The Global Catalogue of Microorganisms (GCM) 10K type strain sequencing project: providing services to taxonomists for standard genome sequencing and annotation.</title>
        <authorList>
            <consortium name="The Broad Institute Genomics Platform"/>
            <consortium name="The Broad Institute Genome Sequencing Center for Infectious Disease"/>
            <person name="Wu L."/>
            <person name="Ma J."/>
        </authorList>
    </citation>
    <scope>NUCLEOTIDE SEQUENCE [LARGE SCALE GENOMIC DNA]</scope>
    <source>
        <strain evidence="4">CCUG 61697</strain>
    </source>
</reference>